<dbReference type="SMART" id="SM00612">
    <property type="entry name" value="Kelch"/>
    <property type="match status" value="6"/>
</dbReference>
<keyword evidence="1" id="KW-0880">Kelch repeat</keyword>
<dbReference type="InterPro" id="IPR037293">
    <property type="entry name" value="Gal_Oxidase_central_sf"/>
</dbReference>
<accession>A0A6S7CXJ2</accession>
<dbReference type="InterPro" id="IPR011043">
    <property type="entry name" value="Gal_Oxase/kelch_b-propeller"/>
</dbReference>
<dbReference type="PANTHER" id="PTHR46344:SF27">
    <property type="entry name" value="KELCH REPEAT SUPERFAMILY PROTEIN"/>
    <property type="match status" value="1"/>
</dbReference>
<dbReference type="EMBL" id="CADIKK010000013">
    <property type="protein sequence ID" value="CAB3790605.1"/>
    <property type="molecule type" value="Genomic_DNA"/>
</dbReference>
<dbReference type="Pfam" id="PF01344">
    <property type="entry name" value="Kelch_1"/>
    <property type="match status" value="2"/>
</dbReference>
<dbReference type="RefSeq" id="WP_246279056.1">
    <property type="nucleotide sequence ID" value="NZ_CADIKK010000013.1"/>
</dbReference>
<keyword evidence="2" id="KW-0677">Repeat</keyword>
<keyword evidence="3" id="KW-0732">Signal</keyword>
<dbReference type="SUPFAM" id="SSF49313">
    <property type="entry name" value="Cadherin-like"/>
    <property type="match status" value="2"/>
</dbReference>
<dbReference type="SUPFAM" id="SSF50965">
    <property type="entry name" value="Galactose oxidase, central domain"/>
    <property type="match status" value="1"/>
</dbReference>
<dbReference type="AlphaFoldDB" id="A0A6S7CXJ2"/>
<dbReference type="EC" id="5.1.3.24" evidence="4"/>
<feature type="signal peptide" evidence="3">
    <location>
        <begin position="1"/>
        <end position="21"/>
    </location>
</feature>
<dbReference type="PROSITE" id="PS51257">
    <property type="entry name" value="PROKAR_LIPOPROTEIN"/>
    <property type="match status" value="1"/>
</dbReference>
<dbReference type="PANTHER" id="PTHR46344">
    <property type="entry name" value="OS02G0202900 PROTEIN"/>
    <property type="match status" value="1"/>
</dbReference>
<evidence type="ECO:0000256" key="1">
    <source>
        <dbReference type="ARBA" id="ARBA00022441"/>
    </source>
</evidence>
<dbReference type="Gene3D" id="2.120.10.80">
    <property type="entry name" value="Kelch-type beta propeller"/>
    <property type="match status" value="1"/>
</dbReference>
<sequence>MKIKPCLTGLIMLLASLVAGCGGGSGGITQAPPSGLTERETSVVFVQGNEIIPSLPSSSGGAITNYSVFPPLPAGLTLDRVSGAITGTPSGTSNAAVYTITGSNAGGSTTARVQIEVEDVAMAPDTLDYLDSSTDYVTNAPITPDTPITTGGEITEYTVSPPLPPGLTLDPQTGVIAGTPTTPAPPTVYTVTGSNGVDTVETQITIGVDAQAQPPMGLAYKDPAPDYAIGLAIVPNVPVYSGGEITQFSVSPALPAGLSLNTQNGAISGTPTAALAQTTFIVTGSNVAGNVATQVAITVTAESAGEWLPANAMKTRRYRHTATLLSDGRVLVAAGSNGKPLSLAELYDPASNKWSPTGNLTDARQSHTATLLPGGKVLVAGGSISNGKGTSLPSAELYDPAAGKWTETGEMSQARDLHTATLLPDGRVLVAGGEAPGGAQSSVELYDPVNGAWLQTGFLNEARDAHSATLLRNGRVLVAGGDGKAGALASAELYDPATGKWSETGSMTQAREQHTATLLPDGRVLVAGGEGSAGAMSSAELYDPATATWSQTGGMSQAREDHAAVLLPNGKVLVTAGIAQLDLFSDELYDPAIGSWSQTGSLGLSRDSHTATLLSDGRVLVAGGRLRNKALSLAELFH</sequence>
<evidence type="ECO:0000256" key="3">
    <source>
        <dbReference type="SAM" id="SignalP"/>
    </source>
</evidence>
<dbReference type="GO" id="GO:0016853">
    <property type="term" value="F:isomerase activity"/>
    <property type="evidence" value="ECO:0007669"/>
    <property type="project" value="UniProtKB-KW"/>
</dbReference>
<reference evidence="4 5" key="1">
    <citation type="submission" date="2020-04" db="EMBL/GenBank/DDBJ databases">
        <authorList>
            <person name="De Canck E."/>
        </authorList>
    </citation>
    <scope>NUCLEOTIDE SEQUENCE [LARGE SCALE GENOMIC DNA]</scope>
    <source>
        <strain evidence="4 5">LMG 28614</strain>
    </source>
</reference>
<dbReference type="InterPro" id="IPR006652">
    <property type="entry name" value="Kelch_1"/>
</dbReference>
<dbReference type="InterPro" id="IPR015915">
    <property type="entry name" value="Kelch-typ_b-propeller"/>
</dbReference>
<feature type="chain" id="PRO_5028960860" evidence="3">
    <location>
        <begin position="22"/>
        <end position="638"/>
    </location>
</feature>
<dbReference type="InterPro" id="IPR015919">
    <property type="entry name" value="Cadherin-like_sf"/>
</dbReference>
<evidence type="ECO:0000313" key="4">
    <source>
        <dbReference type="EMBL" id="CAB3790605.1"/>
    </source>
</evidence>
<dbReference type="GO" id="GO:0016020">
    <property type="term" value="C:membrane"/>
    <property type="evidence" value="ECO:0007669"/>
    <property type="project" value="InterPro"/>
</dbReference>
<organism evidence="4 5">
    <name type="scientific">Paraburkholderia ultramafica</name>
    <dbReference type="NCBI Taxonomy" id="1544867"/>
    <lineage>
        <taxon>Bacteria</taxon>
        <taxon>Pseudomonadati</taxon>
        <taxon>Pseudomonadota</taxon>
        <taxon>Betaproteobacteria</taxon>
        <taxon>Burkholderiales</taxon>
        <taxon>Burkholderiaceae</taxon>
        <taxon>Paraburkholderia</taxon>
    </lineage>
</organism>
<dbReference type="Gene3D" id="2.130.10.80">
    <property type="entry name" value="Galactose oxidase/kelch, beta-propeller"/>
    <property type="match status" value="3"/>
</dbReference>
<keyword evidence="4" id="KW-0413">Isomerase</keyword>
<dbReference type="Pfam" id="PF05345">
    <property type="entry name" value="He_PIG"/>
    <property type="match status" value="3"/>
</dbReference>
<protein>
    <submittedName>
        <fullName evidence="4">N-acetylneuraminate epimerase</fullName>
        <ecNumber evidence="4">5.1.3.24</ecNumber>
    </submittedName>
</protein>
<name>A0A6S7CXJ2_9BURK</name>
<dbReference type="GO" id="GO:0005509">
    <property type="term" value="F:calcium ion binding"/>
    <property type="evidence" value="ECO:0007669"/>
    <property type="project" value="InterPro"/>
</dbReference>
<gene>
    <name evidence="4" type="primary">nanM</name>
    <name evidence="4" type="ORF">LMG28614_03102</name>
</gene>
<dbReference type="Pfam" id="PF24681">
    <property type="entry name" value="Kelch_KLHDC2_KLHL20_DRC7"/>
    <property type="match status" value="1"/>
</dbReference>
<keyword evidence="5" id="KW-1185">Reference proteome</keyword>
<evidence type="ECO:0000256" key="2">
    <source>
        <dbReference type="ARBA" id="ARBA00022737"/>
    </source>
</evidence>
<proteinExistence type="predicted"/>
<dbReference type="Proteomes" id="UP000494365">
    <property type="component" value="Unassembled WGS sequence"/>
</dbReference>
<dbReference type="InterPro" id="IPR013783">
    <property type="entry name" value="Ig-like_fold"/>
</dbReference>
<dbReference type="Gene3D" id="2.60.40.10">
    <property type="entry name" value="Immunoglobulins"/>
    <property type="match status" value="3"/>
</dbReference>
<evidence type="ECO:0000313" key="5">
    <source>
        <dbReference type="Proteomes" id="UP000494365"/>
    </source>
</evidence>